<feature type="chain" id="PRO_5034610339" evidence="5">
    <location>
        <begin position="23"/>
        <end position="223"/>
    </location>
</feature>
<accession>A0A8H7DLJ9</accession>
<keyword evidence="8" id="KW-1185">Reference proteome</keyword>
<dbReference type="PANTHER" id="PTHR45856">
    <property type="entry name" value="ALPHA/BETA-HYDROLASES SUPERFAMILY PROTEIN"/>
    <property type="match status" value="1"/>
</dbReference>
<dbReference type="EMBL" id="JACAZH010000002">
    <property type="protein sequence ID" value="KAF7375671.1"/>
    <property type="molecule type" value="Genomic_DNA"/>
</dbReference>
<dbReference type="GO" id="GO:0006629">
    <property type="term" value="P:lipid metabolic process"/>
    <property type="evidence" value="ECO:0007669"/>
    <property type="project" value="InterPro"/>
</dbReference>
<evidence type="ECO:0000256" key="5">
    <source>
        <dbReference type="SAM" id="SignalP"/>
    </source>
</evidence>
<dbReference type="OrthoDB" id="438440at2759"/>
<dbReference type="InterPro" id="IPR051218">
    <property type="entry name" value="Sec_MonoDiacylglyc_Lipase"/>
</dbReference>
<dbReference type="Pfam" id="PF01764">
    <property type="entry name" value="Lipase_3"/>
    <property type="match status" value="1"/>
</dbReference>
<dbReference type="InterPro" id="IPR029058">
    <property type="entry name" value="AB_hydrolase_fold"/>
</dbReference>
<protein>
    <submittedName>
        <fullName evidence="7">Putative feruloyl esterase A</fullName>
    </submittedName>
</protein>
<dbReference type="PANTHER" id="PTHR45856:SF24">
    <property type="entry name" value="FUNGAL LIPASE-LIKE DOMAIN-CONTAINING PROTEIN"/>
    <property type="match status" value="1"/>
</dbReference>
<comment type="similarity">
    <text evidence="2">Belongs to the AB hydrolase superfamily. Lipase family. Class 3 subfamily.</text>
</comment>
<evidence type="ECO:0000256" key="3">
    <source>
        <dbReference type="ARBA" id="ARBA00047591"/>
    </source>
</evidence>
<sequence length="223" mass="24293">MRAFTFTLAHVFILLFTSSSFASPVTSRAISSTLYNDFIQYTKYSSAVYQPYCPHPLGNTLVEFFSAGGTQAFIARDDTREEIVVSFRGTFTLQNVATDVDIFLVPFVSLGISKTFNVHSGFLAAYNRIAASVLAGIKAQVAQFPKYSVIVTGHSLGGSLAAIGATSLKVSLPKTTIRLYTFGQPRTGDQEFANFVESTIGVDNIFRAVHTWRAYDDPSVPGI</sequence>
<proteinExistence type="inferred from homology"/>
<comment type="catalytic activity">
    <reaction evidence="3">
        <text>a diacylglycerol + H2O = a monoacylglycerol + a fatty acid + H(+)</text>
        <dbReference type="Rhea" id="RHEA:32731"/>
        <dbReference type="ChEBI" id="CHEBI:15377"/>
        <dbReference type="ChEBI" id="CHEBI:15378"/>
        <dbReference type="ChEBI" id="CHEBI:17408"/>
        <dbReference type="ChEBI" id="CHEBI:18035"/>
        <dbReference type="ChEBI" id="CHEBI:28868"/>
    </reaction>
</comment>
<dbReference type="SUPFAM" id="SSF53474">
    <property type="entry name" value="alpha/beta-Hydrolases"/>
    <property type="match status" value="1"/>
</dbReference>
<comment type="catalytic activity">
    <reaction evidence="4">
        <text>a monoacylglycerol + H2O = glycerol + a fatty acid + H(+)</text>
        <dbReference type="Rhea" id="RHEA:15245"/>
        <dbReference type="ChEBI" id="CHEBI:15377"/>
        <dbReference type="ChEBI" id="CHEBI:15378"/>
        <dbReference type="ChEBI" id="CHEBI:17408"/>
        <dbReference type="ChEBI" id="CHEBI:17754"/>
        <dbReference type="ChEBI" id="CHEBI:28868"/>
    </reaction>
</comment>
<evidence type="ECO:0000256" key="4">
    <source>
        <dbReference type="ARBA" id="ARBA00048461"/>
    </source>
</evidence>
<comment type="caution">
    <text evidence="7">The sequence shown here is derived from an EMBL/GenBank/DDBJ whole genome shotgun (WGS) entry which is preliminary data.</text>
</comment>
<dbReference type="CDD" id="cd00519">
    <property type="entry name" value="Lipase_3"/>
    <property type="match status" value="1"/>
</dbReference>
<evidence type="ECO:0000313" key="7">
    <source>
        <dbReference type="EMBL" id="KAF7375671.1"/>
    </source>
</evidence>
<dbReference type="Gene3D" id="3.40.50.1820">
    <property type="entry name" value="alpha/beta hydrolase"/>
    <property type="match status" value="1"/>
</dbReference>
<evidence type="ECO:0000256" key="2">
    <source>
        <dbReference type="ARBA" id="ARBA00043996"/>
    </source>
</evidence>
<reference evidence="7" key="1">
    <citation type="submission" date="2020-05" db="EMBL/GenBank/DDBJ databases">
        <title>Mycena genomes resolve the evolution of fungal bioluminescence.</title>
        <authorList>
            <person name="Tsai I.J."/>
        </authorList>
    </citation>
    <scope>NUCLEOTIDE SEQUENCE</scope>
    <source>
        <strain evidence="7">160909Yilan</strain>
    </source>
</reference>
<evidence type="ECO:0000256" key="1">
    <source>
        <dbReference type="ARBA" id="ARBA00023157"/>
    </source>
</evidence>
<organism evidence="7 8">
    <name type="scientific">Mycena sanguinolenta</name>
    <dbReference type="NCBI Taxonomy" id="230812"/>
    <lineage>
        <taxon>Eukaryota</taxon>
        <taxon>Fungi</taxon>
        <taxon>Dikarya</taxon>
        <taxon>Basidiomycota</taxon>
        <taxon>Agaricomycotina</taxon>
        <taxon>Agaricomycetes</taxon>
        <taxon>Agaricomycetidae</taxon>
        <taxon>Agaricales</taxon>
        <taxon>Marasmiineae</taxon>
        <taxon>Mycenaceae</taxon>
        <taxon>Mycena</taxon>
    </lineage>
</organism>
<keyword evidence="1" id="KW-1015">Disulfide bond</keyword>
<evidence type="ECO:0000259" key="6">
    <source>
        <dbReference type="Pfam" id="PF01764"/>
    </source>
</evidence>
<keyword evidence="5" id="KW-0732">Signal</keyword>
<feature type="domain" description="Fungal lipase-type" evidence="6">
    <location>
        <begin position="84"/>
        <end position="211"/>
    </location>
</feature>
<dbReference type="AlphaFoldDB" id="A0A8H7DLJ9"/>
<dbReference type="Proteomes" id="UP000623467">
    <property type="component" value="Unassembled WGS sequence"/>
</dbReference>
<name>A0A8H7DLJ9_9AGAR</name>
<evidence type="ECO:0000313" key="8">
    <source>
        <dbReference type="Proteomes" id="UP000623467"/>
    </source>
</evidence>
<dbReference type="InterPro" id="IPR002921">
    <property type="entry name" value="Fungal_lipase-type"/>
</dbReference>
<feature type="signal peptide" evidence="5">
    <location>
        <begin position="1"/>
        <end position="22"/>
    </location>
</feature>
<gene>
    <name evidence="7" type="ORF">MSAN_00456200</name>
</gene>